<accession>A0A7X2ZA05</accession>
<gene>
    <name evidence="1" type="ORF">GNP93_10440</name>
</gene>
<dbReference type="InterPro" id="IPR023214">
    <property type="entry name" value="HAD_sf"/>
</dbReference>
<dbReference type="CDD" id="cd07516">
    <property type="entry name" value="HAD_Pase"/>
    <property type="match status" value="1"/>
</dbReference>
<comment type="caution">
    <text evidence="1">The sequence shown here is derived from an EMBL/GenBank/DDBJ whole genome shotgun (WGS) entry which is preliminary data.</text>
</comment>
<keyword evidence="2" id="KW-1185">Reference proteome</keyword>
<organism evidence="1 2">
    <name type="scientific">Paenibacillus validus</name>
    <dbReference type="NCBI Taxonomy" id="44253"/>
    <lineage>
        <taxon>Bacteria</taxon>
        <taxon>Bacillati</taxon>
        <taxon>Bacillota</taxon>
        <taxon>Bacilli</taxon>
        <taxon>Bacillales</taxon>
        <taxon>Paenibacillaceae</taxon>
        <taxon>Paenibacillus</taxon>
    </lineage>
</organism>
<dbReference type="SFLD" id="SFLDS00003">
    <property type="entry name" value="Haloacid_Dehalogenase"/>
    <property type="match status" value="1"/>
</dbReference>
<dbReference type="PANTHER" id="PTHR10000:SF55">
    <property type="entry name" value="5-AMINO-6-(5-PHOSPHO-D-RIBITYLAMINO)URACIL PHOSPHATASE YCSE"/>
    <property type="match status" value="1"/>
</dbReference>
<keyword evidence="1" id="KW-0378">Hydrolase</keyword>
<evidence type="ECO:0000313" key="1">
    <source>
        <dbReference type="EMBL" id="MUG71100.1"/>
    </source>
</evidence>
<dbReference type="Gene3D" id="3.30.1240.10">
    <property type="match status" value="1"/>
</dbReference>
<dbReference type="InterPro" id="IPR006379">
    <property type="entry name" value="HAD-SF_hydro_IIB"/>
</dbReference>
<evidence type="ECO:0000313" key="2">
    <source>
        <dbReference type="Proteomes" id="UP000450917"/>
    </source>
</evidence>
<dbReference type="RefSeq" id="WP_155614610.1">
    <property type="nucleotide sequence ID" value="NZ_WNZX01000007.1"/>
</dbReference>
<name>A0A7X2ZA05_9BACL</name>
<dbReference type="EMBL" id="WNZX01000007">
    <property type="protein sequence ID" value="MUG71100.1"/>
    <property type="molecule type" value="Genomic_DNA"/>
</dbReference>
<sequence length="252" mass="27941">MSRYRMIALDMDGTMLTEEKTISAETRAAILAAEDAGIKVVFATGRGIQNALPYAVELGLTSPLVTVNGGEVWKAPGELLERHPMQADEVRRMHQLAIQYDTWYWAYSVGDVFNKETWDGVGDIDARTWLKFGYYTENLEVLGTIRQQLESWDLFEITNSHPCNIEMNPKGVNKASGLRRLCELYGFDMSQVIAMGDSLNDVSMIREAGLGVAMGNAQDEVKKLADTVTLTNEEHGVARIIREYALGGNAGI</sequence>
<dbReference type="SFLD" id="SFLDG01140">
    <property type="entry name" value="C2.B:_Phosphomannomutase_and_P"/>
    <property type="match status" value="1"/>
</dbReference>
<dbReference type="NCBIfam" id="TIGR01484">
    <property type="entry name" value="HAD-SF-IIB"/>
    <property type="match status" value="1"/>
</dbReference>
<dbReference type="GO" id="GO:0000287">
    <property type="term" value="F:magnesium ion binding"/>
    <property type="evidence" value="ECO:0007669"/>
    <property type="project" value="TreeGrafter"/>
</dbReference>
<dbReference type="AlphaFoldDB" id="A0A7X2ZA05"/>
<protein>
    <submittedName>
        <fullName evidence="1">HAD-IIB family hydrolase</fullName>
    </submittedName>
</protein>
<dbReference type="PANTHER" id="PTHR10000">
    <property type="entry name" value="PHOSPHOSERINE PHOSPHATASE"/>
    <property type="match status" value="1"/>
</dbReference>
<dbReference type="SUPFAM" id="SSF56784">
    <property type="entry name" value="HAD-like"/>
    <property type="match status" value="1"/>
</dbReference>
<dbReference type="Gene3D" id="3.40.50.1000">
    <property type="entry name" value="HAD superfamily/HAD-like"/>
    <property type="match status" value="1"/>
</dbReference>
<reference evidence="1 2" key="1">
    <citation type="submission" date="2019-11" db="EMBL/GenBank/DDBJ databases">
        <title>Draft genome sequences of five Paenibacillus species of dairy origin.</title>
        <authorList>
            <person name="Olajide A.M."/>
            <person name="Chen S."/>
            <person name="Lapointe G."/>
        </authorList>
    </citation>
    <scope>NUCLEOTIDE SEQUENCE [LARGE SCALE GENOMIC DNA]</scope>
    <source>
        <strain evidence="1 2">2CS3</strain>
    </source>
</reference>
<dbReference type="PROSITE" id="PS01229">
    <property type="entry name" value="COF_2"/>
    <property type="match status" value="1"/>
</dbReference>
<dbReference type="Pfam" id="PF08282">
    <property type="entry name" value="Hydrolase_3"/>
    <property type="match status" value="2"/>
</dbReference>
<proteinExistence type="predicted"/>
<dbReference type="GO" id="GO:0005829">
    <property type="term" value="C:cytosol"/>
    <property type="evidence" value="ECO:0007669"/>
    <property type="project" value="TreeGrafter"/>
</dbReference>
<dbReference type="Proteomes" id="UP000450917">
    <property type="component" value="Unassembled WGS sequence"/>
</dbReference>
<dbReference type="GO" id="GO:0016791">
    <property type="term" value="F:phosphatase activity"/>
    <property type="evidence" value="ECO:0007669"/>
    <property type="project" value="TreeGrafter"/>
</dbReference>
<dbReference type="InterPro" id="IPR036412">
    <property type="entry name" value="HAD-like_sf"/>
</dbReference>